<feature type="region of interest" description="Disordered" evidence="4">
    <location>
        <begin position="1"/>
        <end position="72"/>
    </location>
</feature>
<dbReference type="GO" id="GO:0032153">
    <property type="term" value="C:cell division site"/>
    <property type="evidence" value="ECO:0007669"/>
    <property type="project" value="UniProtKB-ARBA"/>
</dbReference>
<dbReference type="InterPro" id="IPR051661">
    <property type="entry name" value="Actin_filament_regulator"/>
</dbReference>
<dbReference type="GO" id="GO:0033554">
    <property type="term" value="P:cellular response to stress"/>
    <property type="evidence" value="ECO:0007669"/>
    <property type="project" value="UniProtKB-ARBA"/>
</dbReference>
<dbReference type="InterPro" id="IPR010473">
    <property type="entry name" value="GTPase-bd"/>
</dbReference>
<dbReference type="GO" id="GO:0051016">
    <property type="term" value="P:barbed-end actin filament capping"/>
    <property type="evidence" value="ECO:0007669"/>
    <property type="project" value="TreeGrafter"/>
</dbReference>
<dbReference type="SMART" id="SM01139">
    <property type="entry name" value="Drf_FH3"/>
    <property type="match status" value="1"/>
</dbReference>
<feature type="compositionally biased region" description="Polar residues" evidence="4">
    <location>
        <begin position="125"/>
        <end position="134"/>
    </location>
</feature>
<dbReference type="GO" id="GO:0043332">
    <property type="term" value="C:mating projection tip"/>
    <property type="evidence" value="ECO:0007669"/>
    <property type="project" value="TreeGrafter"/>
</dbReference>
<dbReference type="SMART" id="SM00498">
    <property type="entry name" value="FH2"/>
    <property type="match status" value="1"/>
</dbReference>
<dbReference type="Pfam" id="PF06367">
    <property type="entry name" value="Drf_FH3"/>
    <property type="match status" value="1"/>
</dbReference>
<dbReference type="SMART" id="SM01140">
    <property type="entry name" value="Drf_GBD"/>
    <property type="match status" value="1"/>
</dbReference>
<dbReference type="FunFam" id="1.20.58.2220:FF:000006">
    <property type="entry name" value="Cytokinesis protein sepA"/>
    <property type="match status" value="1"/>
</dbReference>
<dbReference type="PANTHER" id="PTHR47102">
    <property type="entry name" value="PROTEIN BNI1"/>
    <property type="match status" value="1"/>
</dbReference>
<dbReference type="EMBL" id="SNSC02000011">
    <property type="protein sequence ID" value="TID19987.1"/>
    <property type="molecule type" value="Genomic_DNA"/>
</dbReference>
<sequence length="1832" mass="201518">MPQDSKGRASSGGKGLLGFFNKPDKDKDRSNQTDYTTGDLPSRRNDPGSTSSRHSQKNSQERPISVGVDGSGIGMNVGVITTIPYDSVHGANSPRNVEHLPKSGERREPLPHHLNKGGGDFHQYPSVQATTPTRNMGPPQPPPHYSGTSGGGYGQEREGYARSQHSHRGSTSTIVGFNEMAHGGYLERTKASRQSSDQASVYSFDSARSKERERDRNYAPGSYSRDGASDQSVYNGWSSSPSQNTVRQNQTYSMMSTNGSSSSFGLQGFHQQRPPDHEVENQFLELMVKRGWKSLPEGARRQMEAYPIQKKWTLVSQDKLAEASGEAKRRHQSRYGPESSQGSILDRAHVENSPEWYVRKIMDNSINAQQLGSLSVSLRTQPIQWVKSFVEAQGQIALTNVLGKINRRQTGRGASSTGPAQDKDFDREYDIVKCLKALMNNKYGADNALQHPQIITALAGSLVSPRLNTRKLVSEVLTFLCHWADGQGHLKVIQSLDQLKTQQGETGRFDHWMRWIEITIDGRGKMGSLVGASDEYRSGGIGVENLLMEYAVASLLLINMIVDTPERDLQLRCHLRAQLTACGIKRILTKMEAFQYDVIDKQIERYRTNESIDYEDLLERENSSMVDSVESEGKDLNDPSQIAEAIQSKLLNTKANDYFLSLMQHLLLLRDNEAEDRLRTFQLVDAMMSYVVMDRRLPDMDLKQSLNFTVQSLLDKLYTDSEARQARDDAVAARQIADAAMAERDEMQAQVQLGADGLVAQLQKKLAERDEVVAIQSRQIDALKAEVSELGRLRAQEAQRNELETRELYLMLRDVQQSAAASAQKSGKTVVDPTQAQGILDRQRLMERLETQLERAKTQAKLEGKAFQITPSDKLRELREKMDGDIGATEEELAKYNASLEAFDLGSMASTRTGLGGGRRIPRKALPGKRPAGIQNEESEDEDGGDGFKRPVLVDIARAKMPKTQAVDMFGELTSKVKKYVDSDDESSGDGATTGTTHPSLDSHSPRTPADEKFSSPGESPQKQAGTALPGFGTGAPPPPPPPPGLPGLPGFGHDGPPAPPPLPGFGSAPPPPPMPGFGSGAGAPHPPPPGAGPGMPGFGSGGPPPPPPGMPGIPGSKGLPPPPPPPMPGMKRGPGFLNRVPGMESGAPTPALGFKRPSKKMKALHWEKVDAPDSTIWGQTTLSLEEREAMYQELSRKGILDEVEKLFLAKEIKAIGKAAGRKPDKKQLISGDLQKQIEITLKRYQSQSVHEVVRMILQCSNDILNHESVMDFLKHDAMCNVPDNLAKLLAPYSKDWTGPRDAKREQDPEELTREDQLYLYTAFELRHYWRQRMRALVLTRRFEPEYDEISVKLKEVVNVSNSITESASLLNVMSFILRIGNFMNETNKQAQGFKISSLGRLSVVKDATNEGTLQDFVERTCRHKFPGWEDFIEDLAGVVAAQKLNVDMLKQEATAYINNIKNVQMSLDSGTLSNTSLFHPDDRVVVVVQRSMKEARLKAEHMQLLLDDMDNTYNALMDFFGEDHKDENARRVFFKQLADFVGEWKKSKEKNLLLEETRRRNEVSMKRKQAALPAASTSSLDASAGPPSPAGTGAMDDLLAKLRAAKPEARDQRDRRRRARLKDKFQDRVASGQKMPELDELIKPRADVIDGLLSPVRSEGGQSSASVDSNTLAVPEDGDDEDVADRAEKLLQGLGGDDEREENLIPVPRESIRMTRRRKEGAEDERSKRRKRRQLALSASEASLENQHNPSVERVSVLSSEGTGESGSSAEGGGSEKGDVNGNGNGEEEEEGGETPKANGGLVVVSPPSPDAVHATPSKVNGGGILTPPGD</sequence>
<feature type="compositionally biased region" description="Pro residues" evidence="4">
    <location>
        <begin position="1057"/>
        <end position="1076"/>
    </location>
</feature>
<dbReference type="Proteomes" id="UP000298493">
    <property type="component" value="Unassembled WGS sequence"/>
</dbReference>
<feature type="compositionally biased region" description="Gly residues" evidence="4">
    <location>
        <begin position="1093"/>
        <end position="1102"/>
    </location>
</feature>
<dbReference type="GO" id="GO:0005934">
    <property type="term" value="C:cellular bud tip"/>
    <property type="evidence" value="ECO:0007669"/>
    <property type="project" value="UniProtKB-ARBA"/>
</dbReference>
<feature type="compositionally biased region" description="Pro residues" evidence="4">
    <location>
        <begin position="1036"/>
        <end position="1047"/>
    </location>
</feature>
<feature type="compositionally biased region" description="Low complexity" evidence="4">
    <location>
        <begin position="253"/>
        <end position="263"/>
    </location>
</feature>
<evidence type="ECO:0000313" key="8">
    <source>
        <dbReference type="EMBL" id="TID19987.1"/>
    </source>
</evidence>
<accession>A0A4Z1NV41</accession>
<dbReference type="InterPro" id="IPR042201">
    <property type="entry name" value="FH2_Formin_sf"/>
</dbReference>
<feature type="compositionally biased region" description="Basic and acidic residues" evidence="4">
    <location>
        <begin position="1606"/>
        <end position="1615"/>
    </location>
</feature>
<dbReference type="GO" id="GO:0051017">
    <property type="term" value="P:actin filament bundle assembly"/>
    <property type="evidence" value="ECO:0007669"/>
    <property type="project" value="TreeGrafter"/>
</dbReference>
<dbReference type="InterPro" id="IPR014768">
    <property type="entry name" value="GBD/FH3_dom"/>
</dbReference>
<dbReference type="GO" id="GO:0000131">
    <property type="term" value="C:incipient cellular bud site"/>
    <property type="evidence" value="ECO:0007669"/>
    <property type="project" value="UniProtKB-ARBA"/>
</dbReference>
<dbReference type="SUPFAM" id="SSF48371">
    <property type="entry name" value="ARM repeat"/>
    <property type="match status" value="1"/>
</dbReference>
<feature type="compositionally biased region" description="Polar residues" evidence="4">
    <location>
        <begin position="47"/>
        <end position="62"/>
    </location>
</feature>
<protein>
    <submittedName>
        <fullName evidence="8">Putative permease</fullName>
    </submittedName>
</protein>
<dbReference type="GO" id="GO:0030010">
    <property type="term" value="P:establishment of cell polarity"/>
    <property type="evidence" value="ECO:0007669"/>
    <property type="project" value="UniProtKB-ARBA"/>
</dbReference>
<feature type="coiled-coil region" evidence="3">
    <location>
        <begin position="839"/>
        <end position="866"/>
    </location>
</feature>
<dbReference type="PROSITE" id="PS51232">
    <property type="entry name" value="GBD_FH3"/>
    <property type="match status" value="1"/>
</dbReference>
<dbReference type="InterPro" id="IPR014767">
    <property type="entry name" value="DAD_dom"/>
</dbReference>
<dbReference type="FunFam" id="6.10.30.50:FF:000001">
    <property type="entry name" value="Cytokinesis sepA protein"/>
    <property type="match status" value="1"/>
</dbReference>
<evidence type="ECO:0000256" key="2">
    <source>
        <dbReference type="ARBA" id="ARBA00037935"/>
    </source>
</evidence>
<dbReference type="GO" id="GO:1903475">
    <property type="term" value="P:mitotic actomyosin contractile ring assembly"/>
    <property type="evidence" value="ECO:0007669"/>
    <property type="project" value="TreeGrafter"/>
</dbReference>
<dbReference type="GO" id="GO:0032991">
    <property type="term" value="C:protein-containing complex"/>
    <property type="evidence" value="ECO:0007669"/>
    <property type="project" value="UniProtKB-ARBA"/>
</dbReference>
<feature type="compositionally biased region" description="Basic and acidic residues" evidence="4">
    <location>
        <begin position="207"/>
        <end position="217"/>
    </location>
</feature>
<dbReference type="GO" id="GO:0015629">
    <property type="term" value="C:actin cytoskeleton"/>
    <property type="evidence" value="ECO:0007669"/>
    <property type="project" value="UniProtKB-ARBA"/>
</dbReference>
<dbReference type="FunFam" id="1.10.238.150:FF:000003">
    <property type="entry name" value="Cytokinesis protein SepA"/>
    <property type="match status" value="1"/>
</dbReference>
<feature type="domain" description="DAD" evidence="5">
    <location>
        <begin position="1589"/>
        <end position="1621"/>
    </location>
</feature>
<feature type="compositionally biased region" description="Low complexity" evidence="4">
    <location>
        <begin position="1760"/>
        <end position="1770"/>
    </location>
</feature>
<dbReference type="STRING" id="86259.A0A4Z1NV41"/>
<feature type="region of interest" description="Disordered" evidence="4">
    <location>
        <begin position="1655"/>
        <end position="1832"/>
    </location>
</feature>
<feature type="compositionally biased region" description="Basic and acidic residues" evidence="4">
    <location>
        <begin position="22"/>
        <end position="31"/>
    </location>
</feature>
<feature type="compositionally biased region" description="Polar residues" evidence="4">
    <location>
        <begin position="1661"/>
        <end position="1673"/>
    </location>
</feature>
<dbReference type="Gene3D" id="1.10.238.150">
    <property type="entry name" value="Formin, FH3 diaphanous domain"/>
    <property type="match status" value="1"/>
</dbReference>
<dbReference type="Gene3D" id="1.20.58.2220">
    <property type="entry name" value="Formin, FH2 domain"/>
    <property type="match status" value="1"/>
</dbReference>
<dbReference type="Gene3D" id="1.25.10.10">
    <property type="entry name" value="Leucine-rich Repeat Variant"/>
    <property type="match status" value="1"/>
</dbReference>
<feature type="region of interest" description="Disordered" evidence="4">
    <location>
        <begin position="86"/>
        <end position="170"/>
    </location>
</feature>
<feature type="compositionally biased region" description="Polar residues" evidence="4">
    <location>
        <begin position="990"/>
        <end position="1003"/>
    </location>
</feature>
<reference evidence="8 9" key="1">
    <citation type="submission" date="2019-04" db="EMBL/GenBank/DDBJ databases">
        <title>High contiguity whole genome sequence and gene annotation resource for two Venturia nashicola isolates.</title>
        <authorList>
            <person name="Prokchorchik M."/>
            <person name="Won K."/>
            <person name="Lee Y."/>
            <person name="Choi E.D."/>
            <person name="Segonzac C."/>
            <person name="Sohn K.H."/>
        </authorList>
    </citation>
    <scope>NUCLEOTIDE SEQUENCE [LARGE SCALE GENOMIC DNA]</scope>
    <source>
        <strain evidence="8 9">PRI2</strain>
    </source>
</reference>
<dbReference type="SUPFAM" id="SSF101447">
    <property type="entry name" value="Formin homology 2 domain (FH2 domain)"/>
    <property type="match status" value="1"/>
</dbReference>
<dbReference type="Gene3D" id="6.10.30.50">
    <property type="match status" value="1"/>
</dbReference>
<feature type="region of interest" description="Disordered" evidence="4">
    <location>
        <begin position="1561"/>
        <end position="1638"/>
    </location>
</feature>
<name>A0A4Z1NV41_9PEZI</name>
<feature type="compositionally biased region" description="Polar residues" evidence="4">
    <location>
        <begin position="1741"/>
        <end position="1751"/>
    </location>
</feature>
<keyword evidence="9" id="KW-1185">Reference proteome</keyword>
<organism evidence="8 9">
    <name type="scientific">Venturia nashicola</name>
    <dbReference type="NCBI Taxonomy" id="86259"/>
    <lineage>
        <taxon>Eukaryota</taxon>
        <taxon>Fungi</taxon>
        <taxon>Dikarya</taxon>
        <taxon>Ascomycota</taxon>
        <taxon>Pezizomycotina</taxon>
        <taxon>Dothideomycetes</taxon>
        <taxon>Pleosporomycetidae</taxon>
        <taxon>Venturiales</taxon>
        <taxon>Venturiaceae</taxon>
        <taxon>Venturia</taxon>
    </lineage>
</organism>
<feature type="domain" description="FH2" evidence="7">
    <location>
        <begin position="1152"/>
        <end position="1571"/>
    </location>
</feature>
<feature type="region of interest" description="Disordered" evidence="4">
    <location>
        <begin position="981"/>
        <end position="1156"/>
    </location>
</feature>
<feature type="region of interest" description="Disordered" evidence="4">
    <location>
        <begin position="188"/>
        <end position="274"/>
    </location>
</feature>
<dbReference type="Pfam" id="PF06371">
    <property type="entry name" value="Drf_GBD"/>
    <property type="match status" value="1"/>
</dbReference>
<dbReference type="GO" id="GO:0003779">
    <property type="term" value="F:actin binding"/>
    <property type="evidence" value="ECO:0007669"/>
    <property type="project" value="InterPro"/>
</dbReference>
<feature type="compositionally biased region" description="Polar residues" evidence="4">
    <location>
        <begin position="192"/>
        <end position="203"/>
    </location>
</feature>
<feature type="compositionally biased region" description="Basic and acidic residues" evidence="4">
    <location>
        <begin position="96"/>
        <end position="111"/>
    </location>
</feature>
<dbReference type="PROSITE" id="PS51231">
    <property type="entry name" value="DAD"/>
    <property type="match status" value="1"/>
</dbReference>
<proteinExistence type="inferred from homology"/>
<dbReference type="PROSITE" id="PS51444">
    <property type="entry name" value="FH2"/>
    <property type="match status" value="1"/>
</dbReference>
<comment type="similarity">
    <text evidence="2">Belongs to the formin homology family. BNI1 subfamily.</text>
</comment>
<evidence type="ECO:0000256" key="3">
    <source>
        <dbReference type="SAM" id="Coils"/>
    </source>
</evidence>
<dbReference type="InterPro" id="IPR016024">
    <property type="entry name" value="ARM-type_fold"/>
</dbReference>
<dbReference type="GO" id="GO:0031267">
    <property type="term" value="F:small GTPase binding"/>
    <property type="evidence" value="ECO:0007669"/>
    <property type="project" value="InterPro"/>
</dbReference>
<evidence type="ECO:0000256" key="1">
    <source>
        <dbReference type="ARBA" id="ARBA00023054"/>
    </source>
</evidence>
<keyword evidence="1 3" id="KW-0175">Coiled coil</keyword>
<feature type="compositionally biased region" description="Pro residues" evidence="4">
    <location>
        <begin position="1103"/>
        <end position="1112"/>
    </location>
</feature>
<dbReference type="Pfam" id="PF02181">
    <property type="entry name" value="FH2"/>
    <property type="match status" value="1"/>
</dbReference>
<dbReference type="InterPro" id="IPR015425">
    <property type="entry name" value="FH2_Formin"/>
</dbReference>
<dbReference type="InterPro" id="IPR010472">
    <property type="entry name" value="FH3_dom"/>
</dbReference>
<dbReference type="InterPro" id="IPR011989">
    <property type="entry name" value="ARM-like"/>
</dbReference>
<gene>
    <name evidence="8" type="ORF">E6O75_ATG07447</name>
</gene>
<dbReference type="FunFam" id="1.25.10.10:FF:000291">
    <property type="entry name" value="Cytokinesis protein sepA"/>
    <property type="match status" value="1"/>
</dbReference>
<dbReference type="PANTHER" id="PTHR47102:SF2">
    <property type="entry name" value="PROTEIN BNI1"/>
    <property type="match status" value="1"/>
</dbReference>
<dbReference type="GO" id="GO:0005938">
    <property type="term" value="C:cell cortex"/>
    <property type="evidence" value="ECO:0007669"/>
    <property type="project" value="UniProtKB-ARBA"/>
</dbReference>
<evidence type="ECO:0000256" key="4">
    <source>
        <dbReference type="SAM" id="MobiDB-lite"/>
    </source>
</evidence>
<evidence type="ECO:0000259" key="7">
    <source>
        <dbReference type="PROSITE" id="PS51444"/>
    </source>
</evidence>
<feature type="compositionally biased region" description="Pro residues" evidence="4">
    <location>
        <begin position="1120"/>
        <end position="1129"/>
    </location>
</feature>
<comment type="caution">
    <text evidence="8">The sequence shown here is derived from an EMBL/GenBank/DDBJ whole genome shotgun (WGS) entry which is preliminary data.</text>
</comment>
<feature type="region of interest" description="Disordered" evidence="4">
    <location>
        <begin position="909"/>
        <end position="948"/>
    </location>
</feature>
<feature type="domain" description="GBD/FH3" evidence="6">
    <location>
        <begin position="271"/>
        <end position="699"/>
    </location>
</feature>
<evidence type="ECO:0000259" key="5">
    <source>
        <dbReference type="PROSITE" id="PS51231"/>
    </source>
</evidence>
<feature type="region of interest" description="Disordered" evidence="4">
    <location>
        <begin position="323"/>
        <end position="343"/>
    </location>
</feature>
<feature type="compositionally biased region" description="Polar residues" evidence="4">
    <location>
        <begin position="229"/>
        <end position="252"/>
    </location>
</feature>
<evidence type="ECO:0000313" key="9">
    <source>
        <dbReference type="Proteomes" id="UP000298493"/>
    </source>
</evidence>
<evidence type="ECO:0000259" key="6">
    <source>
        <dbReference type="PROSITE" id="PS51232"/>
    </source>
</evidence>